<feature type="region of interest" description="Disordered" evidence="9">
    <location>
        <begin position="51"/>
        <end position="78"/>
    </location>
</feature>
<dbReference type="Gene3D" id="2.30.29.30">
    <property type="entry name" value="Pleckstrin-homology domain (PH domain)/Phosphotyrosine-binding domain (PTB)"/>
    <property type="match status" value="1"/>
</dbReference>
<feature type="compositionally biased region" description="Low complexity" evidence="9">
    <location>
        <begin position="199"/>
        <end position="211"/>
    </location>
</feature>
<evidence type="ECO:0000256" key="4">
    <source>
        <dbReference type="ARBA" id="ARBA00022676"/>
    </source>
</evidence>
<dbReference type="SMART" id="SM00028">
    <property type="entry name" value="TPR"/>
    <property type="match status" value="4"/>
</dbReference>
<dbReference type="InterPro" id="IPR031313">
    <property type="entry name" value="Sin1_PH_dom"/>
</dbReference>
<protein>
    <recommendedName>
        <fullName evidence="3">protein O-GlcNAc transferase</fullName>
        <ecNumber evidence="3">2.4.1.255</ecNumber>
    </recommendedName>
</protein>
<feature type="compositionally biased region" description="Low complexity" evidence="9">
    <location>
        <begin position="1031"/>
        <end position="1053"/>
    </location>
</feature>
<dbReference type="Gene3D" id="1.25.40.10">
    <property type="entry name" value="Tetratricopeptide repeat domain"/>
    <property type="match status" value="3"/>
</dbReference>
<organism evidence="13 14">
    <name type="scientific">Rhizoctonia solani</name>
    <dbReference type="NCBI Taxonomy" id="456999"/>
    <lineage>
        <taxon>Eukaryota</taxon>
        <taxon>Fungi</taxon>
        <taxon>Dikarya</taxon>
        <taxon>Basidiomycota</taxon>
        <taxon>Agaricomycotina</taxon>
        <taxon>Agaricomycetes</taxon>
        <taxon>Cantharellales</taxon>
        <taxon>Ceratobasidiaceae</taxon>
        <taxon>Rhizoctonia</taxon>
    </lineage>
</organism>
<dbReference type="SUPFAM" id="SSF48452">
    <property type="entry name" value="TPR-like"/>
    <property type="match status" value="1"/>
</dbReference>
<keyword evidence="6" id="KW-0677">Repeat</keyword>
<evidence type="ECO:0000259" key="10">
    <source>
        <dbReference type="Pfam" id="PF13844"/>
    </source>
</evidence>
<evidence type="ECO:0000259" key="12">
    <source>
        <dbReference type="Pfam" id="PF16979"/>
    </source>
</evidence>
<evidence type="ECO:0000256" key="6">
    <source>
        <dbReference type="ARBA" id="ARBA00022737"/>
    </source>
</evidence>
<dbReference type="InterPro" id="IPR011990">
    <property type="entry name" value="TPR-like_helical_dom_sf"/>
</dbReference>
<keyword evidence="4" id="KW-0328">Glycosyltransferase</keyword>
<feature type="compositionally biased region" description="Polar residues" evidence="9">
    <location>
        <begin position="218"/>
        <end position="234"/>
    </location>
</feature>
<dbReference type="GO" id="GO:0097363">
    <property type="term" value="F:protein O-acetylglucosaminyltransferase activity"/>
    <property type="evidence" value="ECO:0007669"/>
    <property type="project" value="UniProtKB-EC"/>
</dbReference>
<dbReference type="Gene3D" id="3.40.50.11380">
    <property type="match status" value="1"/>
</dbReference>
<comment type="caution">
    <text evidence="13">The sequence shown here is derived from an EMBL/GenBank/DDBJ whole genome shotgun (WGS) entry which is preliminary data.</text>
</comment>
<keyword evidence="5" id="KW-0808">Transferase</keyword>
<feature type="repeat" description="TPR" evidence="8">
    <location>
        <begin position="1767"/>
        <end position="1800"/>
    </location>
</feature>
<feature type="domain" description="O-GlcNAc transferase C-terminal" evidence="10">
    <location>
        <begin position="2283"/>
        <end position="2430"/>
    </location>
</feature>
<feature type="region of interest" description="Disordered" evidence="9">
    <location>
        <begin position="275"/>
        <end position="479"/>
    </location>
</feature>
<dbReference type="PROSITE" id="PS50293">
    <property type="entry name" value="TPR_REGION"/>
    <property type="match status" value="1"/>
</dbReference>
<feature type="region of interest" description="Disordered" evidence="9">
    <location>
        <begin position="974"/>
        <end position="1004"/>
    </location>
</feature>
<feature type="domain" description="SIN1-type PH" evidence="12">
    <location>
        <begin position="865"/>
        <end position="964"/>
    </location>
</feature>
<evidence type="ECO:0000259" key="11">
    <source>
        <dbReference type="Pfam" id="PF16978"/>
    </source>
</evidence>
<dbReference type="EC" id="2.4.1.255" evidence="3"/>
<dbReference type="Pfam" id="PF16979">
    <property type="entry name" value="SIN1_PH"/>
    <property type="match status" value="1"/>
</dbReference>
<proteinExistence type="inferred from homology"/>
<dbReference type="InterPro" id="IPR019734">
    <property type="entry name" value="TPR_rpt"/>
</dbReference>
<keyword evidence="7 8" id="KW-0802">TPR repeat</keyword>
<evidence type="ECO:0000256" key="8">
    <source>
        <dbReference type="PROSITE-ProRule" id="PRU00339"/>
    </source>
</evidence>
<dbReference type="InterPro" id="IPR029489">
    <property type="entry name" value="OGT/SEC/SPY_C"/>
</dbReference>
<reference evidence="13" key="1">
    <citation type="submission" date="2021-01" db="EMBL/GenBank/DDBJ databases">
        <authorList>
            <person name="Kaushik A."/>
        </authorList>
    </citation>
    <scope>NUCLEOTIDE SEQUENCE</scope>
    <source>
        <strain evidence="13">AG2-2IIIB</strain>
    </source>
</reference>
<dbReference type="Gene3D" id="3.40.50.2000">
    <property type="entry name" value="Glycogen Phosphorylase B"/>
    <property type="match status" value="1"/>
</dbReference>
<dbReference type="InterPro" id="IPR011993">
    <property type="entry name" value="PH-like_dom_sf"/>
</dbReference>
<evidence type="ECO:0000256" key="1">
    <source>
        <dbReference type="ARBA" id="ARBA00004922"/>
    </source>
</evidence>
<accession>A0A8H3C2K2</accession>
<sequence length="2511" mass="275147">MSLLHDPDYISHALRLIYLRHVEDPYGNRVISFNPLYGANPYIRAAGFADPDTWPQLNEPESPKPVESQLAPPPSPRREEAFLTRVQDDDTPVAPEAGVYPGANLKYSDTIMGPSRTGLAGMRVSGRRHSGQIRGSSVRSTSALSESQSRLRSDSAPNVIPGSANPHAIGSTILSDTALAATTTPAPGNDEERTQKRNSASSSFRIASISSPDVAAVSNGSTPTATVPTPSRIASDTPVGSPGQAPSPQPPIINIPIFARAAEMEERRRQRIRARFAPSPSNPSPVSLEPASTSQVSRGNTPAPRRAADTLSLSGTIDSRTSREEEGSGTIDGEGDTTGVLEDSDGEDTDEDADADADADADDMDAEMAESGDPDDLSLLYNPTYTTTNVNPSGSSDENSFLSGNSTNSLSQHHSQSFAPPVPRTRRLSPVTESTSENPIASTRHTPQSVRFPLPRPISIHSPPAPPTPRASGTRSRAYSSAAGFRVPSPEEPPMVFTRLPVPTRQSGSGKSALTEALAARSTGSDNPFTELYGAISGRAEQGAVPFRLWFPHANKVKDKDRRGRTIEKPFSLEVKVRKDALAEELIGFGLWAYWESNQEPRLDEGLQGKTQAERDARLSAIGWNLRMWEDGEVDTDFPAIARTQTMSQIKTFEELAIVEATPEQVQQNLAAESSIARRPSRMMGTKPRQESNTTGGLAPPGAATGQTGPIAMMSSSDVVTSNILTGASFGGTTSVMPGGPPIFLKIKVAAKADVHYSTTINVSADTYMADVLEHVCRKRRLQDAKEWALMTENPSILIPLDRTVASLNGTKELLLVKRSLLDSLGLGKHSRVPRSSDPNASIFDALQDPNSGRGFSPSTNYREAYKKFTVHRKIPMLVGRHERIIAIDGDYVHIMPSNNRAFLDTMKTSSYHIKTVMGCKKTKKAPNSIKLVVLRDGGSKRYDFEAEDEKQAGEIVETIKNLQKQYMQDRTGTLNKAKTVKRPKVVPTSPGAPSPDIHYPTHFAHQDAPTAQPLVSHLPQVQAQARHGLPRAPSSSSTATSVTSGSSGLSTRMVPTDMTRPSSFSSSENLPSPGPKLQRARPDVARPDPVPLQEERPLPTQSRQSDPGQTSEPTRPRTDQNAGVFVARRQTFPTETTSAFAKPRPFNLSQPPRGYRSGSRSSLGRNLWGREGLPARLQDTRYAPSGSPLAAPSDVLPGSYQAQRLSGNTPQYSRPSVAIIRPTHQPIPNPHVVPGVPSAMGYSVSLQGAPGLFEPSVGIVPVAPNPAAIPMQVSLNPLNSSLTREAMLAHALKLYENPGAGNRPPLGLTARPLDPKTTGQELVDPMQIYSAELLPLLTSLRALHPTHLPTALLLACVQYALSDYEGSLRTNHEILALDSNFVEAMSNIAATLRAMGNLHDAELWWERAVQLRPSYWDAVDNLVGVLCNPPRATDTNIPPGADQPRLRQALDVCEFVLKKSVPGSTVLSSLSTGLIQKGEFHRLQNILHTSGNLKFLLAITEDPNPEKEFSGLRDQFAAVELMLNGRVHTEHRTTGIYLTIHDLLLGLAVSALYVTGNLPPIPELEAEIKHNPGLDLPYHIHNTQHAVLSALTSNNVLPLVFIKPENIFSVMTYLFASTKGLFPGVVDEADNLNLEAIPAVLPAGATNASRMTATVLLTVAKHIQEAARRGDTLPYPLPSNGHGAPAIRASLSAALFLYYCALALHPSASVCNNLGILLSTLAGERITCLAQPPNSVATQPTAEVLTGPLLARTYYHQGLILDPNHPHLLTNMGSLLKDEGKLDEAIRMYLRALEIKPDFDVALANVANATKDAGRIIESIEYYKRAVLANPYFPESIVGLANILGSVCDWQGRGGLSLDLYLDVSGRIVALNEDQADSRSPGFFDKLLEICDSQIISGYHASSGIIASDRTLEQWMETVEACLGPLSEERRQRWEKCLQRFYSSFNRAEKCVYEAGAVVRLVEMLSRCLQRRWYVDMYKSGTYSIKGKARELDISKYYRPKLPAAMVAPLALSILPFHTFTLPLSTRRIRIISHRNAIRTSYLALAQNWLPPHVYQPPPPPNDHKLKVAYVSSDFNNHPLGHLMQSVFQFHNAERFEIYCYATTSSDRSIYRTTIETTAHHFVDVSSWSTQAVVERIQSDGIHILVNLNGYTKGARNDIFVVRPAPIIISLMGFAGTMASGWSDYLLADLHVCSPLGSALEMWRMRQQRDGGEGSRMQDHFTQLSLENDFDIDPDPESTSEDWMFSEKLILMPASPLLVWSSTNFYEAIGLFTPILISSTRFGVDPVVFNSWLRILNRAPKSILWLLRFPALAEGNLLRCAELWAGPDIARRIRFTDVAPKDIHIQRCRVADLFLDTIECNAHTVATDVLWGGTPIVTWPRYEHKMCSRIAASIAHATGYGRQMIVSSLSDYEDRAVDLAKSVNFVAASDEQGGWYRQCRGALSDLRRNLYLNRDTMPLFDTARWTRNVERAYAEAWRRWETGTEFENSEEWLECSGEEKKTSCIYVREE</sequence>
<name>A0A8H3C2K2_9AGAM</name>
<comment type="pathway">
    <text evidence="1">Protein modification; protein glycosylation.</text>
</comment>
<dbReference type="EMBL" id="CAJMWT010003438">
    <property type="protein sequence ID" value="CAE6471649.1"/>
    <property type="molecule type" value="Genomic_DNA"/>
</dbReference>
<dbReference type="InterPro" id="IPR031567">
    <property type="entry name" value="CRIM_dom"/>
</dbReference>
<feature type="region of interest" description="Disordered" evidence="9">
    <location>
        <begin position="678"/>
        <end position="702"/>
    </location>
</feature>
<feature type="compositionally biased region" description="Polar residues" evidence="9">
    <location>
        <begin position="1100"/>
        <end position="1114"/>
    </location>
</feature>
<dbReference type="Proteomes" id="UP000663843">
    <property type="component" value="Unassembled WGS sequence"/>
</dbReference>
<dbReference type="Pfam" id="PF13844">
    <property type="entry name" value="Glyco_transf_41"/>
    <property type="match status" value="2"/>
</dbReference>
<feature type="compositionally biased region" description="Low complexity" evidence="9">
    <location>
        <begin position="1154"/>
        <end position="1168"/>
    </location>
</feature>
<evidence type="ECO:0000313" key="13">
    <source>
        <dbReference type="EMBL" id="CAE6471649.1"/>
    </source>
</evidence>
<dbReference type="GO" id="GO:0006493">
    <property type="term" value="P:protein O-linked glycosylation"/>
    <property type="evidence" value="ECO:0007669"/>
    <property type="project" value="TreeGrafter"/>
</dbReference>
<evidence type="ECO:0000256" key="7">
    <source>
        <dbReference type="ARBA" id="ARBA00022803"/>
    </source>
</evidence>
<feature type="region of interest" description="Disordered" evidence="9">
    <location>
        <begin position="181"/>
        <end position="252"/>
    </location>
</feature>
<evidence type="ECO:0000256" key="5">
    <source>
        <dbReference type="ARBA" id="ARBA00022679"/>
    </source>
</evidence>
<dbReference type="PROSITE" id="PS50005">
    <property type="entry name" value="TPR"/>
    <property type="match status" value="1"/>
</dbReference>
<gene>
    <name evidence="13" type="ORF">RDB_LOCUS106965</name>
</gene>
<feature type="domain" description="CRIM" evidence="11">
    <location>
        <begin position="511"/>
        <end position="669"/>
    </location>
</feature>
<feature type="compositionally biased region" description="Low complexity" evidence="9">
    <location>
        <begin position="1062"/>
        <end position="1072"/>
    </location>
</feature>
<feature type="compositionally biased region" description="Polar residues" evidence="9">
    <location>
        <begin position="394"/>
        <end position="418"/>
    </location>
</feature>
<feature type="compositionally biased region" description="Polar residues" evidence="9">
    <location>
        <begin position="133"/>
        <end position="150"/>
    </location>
</feature>
<evidence type="ECO:0000256" key="2">
    <source>
        <dbReference type="ARBA" id="ARBA00005386"/>
    </source>
</evidence>
<feature type="compositionally biased region" description="Acidic residues" evidence="9">
    <location>
        <begin position="342"/>
        <end position="376"/>
    </location>
</feature>
<feature type="compositionally biased region" description="Polar residues" evidence="9">
    <location>
        <begin position="431"/>
        <end position="449"/>
    </location>
</feature>
<dbReference type="PANTHER" id="PTHR44998:SF1">
    <property type="entry name" value="UDP-N-ACETYLGLUCOSAMINE--PEPTIDE N-ACETYLGLUCOSAMINYLTRANSFERASE 110 KDA SUBUNIT"/>
    <property type="match status" value="1"/>
</dbReference>
<evidence type="ECO:0000313" key="14">
    <source>
        <dbReference type="Proteomes" id="UP000663843"/>
    </source>
</evidence>
<dbReference type="PANTHER" id="PTHR44998">
    <property type="match status" value="1"/>
</dbReference>
<evidence type="ECO:0000256" key="3">
    <source>
        <dbReference type="ARBA" id="ARBA00011970"/>
    </source>
</evidence>
<comment type="similarity">
    <text evidence="2">Belongs to the glycosyltransferase 41 family. O-GlcNAc transferase subfamily.</text>
</comment>
<feature type="compositionally biased region" description="Low complexity" evidence="9">
    <location>
        <begin position="377"/>
        <end position="393"/>
    </location>
</feature>
<feature type="region of interest" description="Disordered" evidence="9">
    <location>
        <begin position="1023"/>
        <end position="1168"/>
    </location>
</feature>
<dbReference type="Pfam" id="PF13181">
    <property type="entry name" value="TPR_8"/>
    <property type="match status" value="1"/>
</dbReference>
<feature type="compositionally biased region" description="Polar residues" evidence="9">
    <location>
        <begin position="290"/>
        <end position="300"/>
    </location>
</feature>
<dbReference type="Pfam" id="PF13374">
    <property type="entry name" value="TPR_10"/>
    <property type="match status" value="1"/>
</dbReference>
<dbReference type="Pfam" id="PF16978">
    <property type="entry name" value="CRIM"/>
    <property type="match status" value="1"/>
</dbReference>
<feature type="domain" description="O-GlcNAc transferase C-terminal" evidence="10">
    <location>
        <begin position="2014"/>
        <end position="2200"/>
    </location>
</feature>
<feature type="region of interest" description="Disordered" evidence="9">
    <location>
        <begin position="118"/>
        <end position="169"/>
    </location>
</feature>
<evidence type="ECO:0000256" key="9">
    <source>
        <dbReference type="SAM" id="MobiDB-lite"/>
    </source>
</evidence>